<comment type="caution">
    <text evidence="2">The sequence shown here is derived from an EMBL/GenBank/DDBJ whole genome shotgun (WGS) entry which is preliminary data.</text>
</comment>
<evidence type="ECO:0000313" key="3">
    <source>
        <dbReference type="Proteomes" id="UP000004095"/>
    </source>
</evidence>
<organism evidence="2 3">
    <name type="scientific">Microscilla marina ATCC 23134</name>
    <dbReference type="NCBI Taxonomy" id="313606"/>
    <lineage>
        <taxon>Bacteria</taxon>
        <taxon>Pseudomonadati</taxon>
        <taxon>Bacteroidota</taxon>
        <taxon>Cytophagia</taxon>
        <taxon>Cytophagales</taxon>
        <taxon>Microscillaceae</taxon>
        <taxon>Microscilla</taxon>
    </lineage>
</organism>
<evidence type="ECO:0000256" key="1">
    <source>
        <dbReference type="ARBA" id="ARBA00009820"/>
    </source>
</evidence>
<dbReference type="InterPro" id="IPR011042">
    <property type="entry name" value="6-blade_b-propeller_TolB-like"/>
</dbReference>
<dbReference type="SUPFAM" id="SSF82171">
    <property type="entry name" value="DPP6 N-terminal domain-like"/>
    <property type="match status" value="1"/>
</dbReference>
<dbReference type="eggNOG" id="COG0823">
    <property type="taxonomic scope" value="Bacteria"/>
</dbReference>
<dbReference type="Proteomes" id="UP000004095">
    <property type="component" value="Unassembled WGS sequence"/>
</dbReference>
<dbReference type="OrthoDB" id="9799878at2"/>
<gene>
    <name evidence="2" type="ORF">M23134_02774</name>
</gene>
<dbReference type="PANTHER" id="PTHR36842:SF1">
    <property type="entry name" value="PROTEIN TOLB"/>
    <property type="match status" value="1"/>
</dbReference>
<sequence length="986" mass="112896">MKKIYLTILFYLLFLPLAFAQIPANELGLNPLSLKWSQIKTDKVRVVFPRNLEKQGQRVANIVHYLWSNSNESIGNKMKPITIFLQNQTVAPNGFVTPGPYRSEFYLAPPQFLFNGPSDWLDMLAIHEYRHAKQFSNSIRGVTRLAKTLLGSWPWGGVIGAVLPRWYFEGDAVVSETALSNNGRGRQPGFNMEYRTLLANGIKYGYEKAGAGSLNDFVPDHYNLGYHMINYGRRKYGETLWAGVMQDAVRYRGLFYPFSRSLKRRTGLTTKRMYKQMVNELDSVWQSEATRLTYTPTTQINQKKKRTVVNYQFPHVQADGSLVVLKDGYNEVKTYYKILPDGTEKRLTLSGINFDVNTSLSVNGGKMCWAEMGYHARWGLKNYSVIKLYDLKTQRKKKITHRSRYFAPALSPDGSKIIAVEISPNLTYSLVVLDTEGKVLKKLANPHNYFYSFPRWADNHHIVVVRQQKEQNQLQRINTNSGQTTALTNPTSVLIAYPYAQGDYVFFMGAYTGINNIFVVKQGSRQVYQVSSVKQGAFYPHVSPDGKTLYMSEFSPKGYNVSKMPLKPADWKVVQNTQTLTGGTDFYKTISEQEGGSIFDKVGEEKFKVKKYNKWTGIINPHSLIFSVLHPEYGARLLFDNKFSTLSANVGAFYNTNERTVSYGANLRYAELYPVIKGSYQRLNRSRVNANSAIINDTTITFGLNEQKWQEDRYSAGLELPINFSGGSNFNRMRLSATFHQISVNFDNEDTRILQFDTLTGSTAGQFARQNLSFEPFQKTSMQALELRFTNNMQQQRALQHINPRFWLYWDLRYRTTLNTDINSGNVFLGIFNLYLPGFAKNHSMYFSTAFQAENFSNAYKFVNYFPYSRGYGSWFEDNATKYGFNYTFPIAYPDVAIGPLLFFKRIKANLFYDVTRLNSDLINTFNGVTNTRLMQSTGVELTFNVRALRLLEIDMGVRYSYLLDAGTFGIANPHKFDFLLFSIGI</sequence>
<dbReference type="PANTHER" id="PTHR36842">
    <property type="entry name" value="PROTEIN TOLB HOMOLOG"/>
    <property type="match status" value="1"/>
</dbReference>
<reference evidence="2" key="1">
    <citation type="submission" date="2007-01" db="EMBL/GenBank/DDBJ databases">
        <authorList>
            <person name="Haygood M."/>
            <person name="Podell S."/>
            <person name="Anderson C."/>
            <person name="Hopkinson B."/>
            <person name="Roe K."/>
            <person name="Barbeau K."/>
            <person name="Gaasterland T."/>
            <person name="Ferriera S."/>
            <person name="Johnson J."/>
            <person name="Kravitz S."/>
            <person name="Beeson K."/>
            <person name="Sutton G."/>
            <person name="Rogers Y.-H."/>
            <person name="Friedman R."/>
            <person name="Frazier M."/>
            <person name="Venter J.C."/>
        </authorList>
    </citation>
    <scope>NUCLEOTIDE SEQUENCE [LARGE SCALE GENOMIC DNA]</scope>
    <source>
        <strain evidence="2">ATCC 23134</strain>
    </source>
</reference>
<proteinExistence type="inferred from homology"/>
<name>A1ZWG4_MICM2</name>
<comment type="similarity">
    <text evidence="1">Belongs to the TolB family.</text>
</comment>
<dbReference type="EMBL" id="AAWS01000051">
    <property type="protein sequence ID" value="EAY25304.1"/>
    <property type="molecule type" value="Genomic_DNA"/>
</dbReference>
<accession>A1ZWG4</accession>
<dbReference type="Pfam" id="PF07676">
    <property type="entry name" value="PD40"/>
    <property type="match status" value="1"/>
</dbReference>
<evidence type="ECO:0000313" key="2">
    <source>
        <dbReference type="EMBL" id="EAY25304.1"/>
    </source>
</evidence>
<dbReference type="RefSeq" id="WP_002703124.1">
    <property type="nucleotide sequence ID" value="NZ_AAWS01000051.1"/>
</dbReference>
<dbReference type="AlphaFoldDB" id="A1ZWG4"/>
<protein>
    <submittedName>
        <fullName evidence="2">Uncharacterized protein</fullName>
    </submittedName>
</protein>
<keyword evidence="3" id="KW-1185">Reference proteome</keyword>
<dbReference type="Gene3D" id="2.120.10.30">
    <property type="entry name" value="TolB, C-terminal domain"/>
    <property type="match status" value="1"/>
</dbReference>
<dbReference type="InterPro" id="IPR011659">
    <property type="entry name" value="WD40"/>
</dbReference>